<comment type="subcellular location">
    <subcellularLocation>
        <location evidence="1">Nucleus</location>
    </subcellularLocation>
</comment>
<keyword evidence="3" id="KW-0238">DNA-binding</keyword>
<dbReference type="Pfam" id="PF00847">
    <property type="entry name" value="AP2"/>
    <property type="match status" value="1"/>
</dbReference>
<reference evidence="8" key="1">
    <citation type="journal article" date="2021" name="Nat. Commun.">
        <title>Genomic analyses provide insights into spinach domestication and the genetic basis of agronomic traits.</title>
        <authorList>
            <person name="Cai X."/>
            <person name="Sun X."/>
            <person name="Xu C."/>
            <person name="Sun H."/>
            <person name="Wang X."/>
            <person name="Ge C."/>
            <person name="Zhang Z."/>
            <person name="Wang Q."/>
            <person name="Fei Z."/>
            <person name="Jiao C."/>
            <person name="Wang Q."/>
        </authorList>
    </citation>
    <scope>NUCLEOTIDE SEQUENCE [LARGE SCALE GENOMIC DNA]</scope>
    <source>
        <strain evidence="8">cv. Varoflay</strain>
    </source>
</reference>
<keyword evidence="4" id="KW-0804">Transcription</keyword>
<evidence type="ECO:0000259" key="7">
    <source>
        <dbReference type="PROSITE" id="PS51032"/>
    </source>
</evidence>
<keyword evidence="2" id="KW-0805">Transcription regulation</keyword>
<dbReference type="PANTHER" id="PTHR31194:SF62">
    <property type="entry name" value="ETHYLENE-RESPONSIVE TRANSCRIPTION FACTOR ERF118"/>
    <property type="match status" value="1"/>
</dbReference>
<dbReference type="Gene3D" id="3.30.730.10">
    <property type="entry name" value="AP2/ERF domain"/>
    <property type="match status" value="1"/>
</dbReference>
<dbReference type="RefSeq" id="XP_021843490.1">
    <property type="nucleotide sequence ID" value="XM_021987798.2"/>
</dbReference>
<feature type="region of interest" description="Disordered" evidence="6">
    <location>
        <begin position="29"/>
        <end position="53"/>
    </location>
</feature>
<organism evidence="8 9">
    <name type="scientific">Spinacia oleracea</name>
    <name type="common">Spinach</name>
    <dbReference type="NCBI Taxonomy" id="3562"/>
    <lineage>
        <taxon>Eukaryota</taxon>
        <taxon>Viridiplantae</taxon>
        <taxon>Streptophyta</taxon>
        <taxon>Embryophyta</taxon>
        <taxon>Tracheophyta</taxon>
        <taxon>Spermatophyta</taxon>
        <taxon>Magnoliopsida</taxon>
        <taxon>eudicotyledons</taxon>
        <taxon>Gunneridae</taxon>
        <taxon>Pentapetalae</taxon>
        <taxon>Caryophyllales</taxon>
        <taxon>Chenopodiaceae</taxon>
        <taxon>Chenopodioideae</taxon>
        <taxon>Anserineae</taxon>
        <taxon>Spinacia</taxon>
    </lineage>
</organism>
<dbReference type="GO" id="GO:0005634">
    <property type="term" value="C:nucleus"/>
    <property type="evidence" value="ECO:0007669"/>
    <property type="project" value="UniProtKB-SubCell"/>
</dbReference>
<keyword evidence="5" id="KW-0539">Nucleus</keyword>
<dbReference type="InterPro" id="IPR001471">
    <property type="entry name" value="AP2/ERF_dom"/>
</dbReference>
<dbReference type="InterPro" id="IPR016177">
    <property type="entry name" value="DNA-bd_dom_sf"/>
</dbReference>
<dbReference type="KEGG" id="soe:110783459"/>
<evidence type="ECO:0000256" key="1">
    <source>
        <dbReference type="ARBA" id="ARBA00004123"/>
    </source>
</evidence>
<evidence type="ECO:0000256" key="5">
    <source>
        <dbReference type="ARBA" id="ARBA00023242"/>
    </source>
</evidence>
<dbReference type="InterPro" id="IPR036955">
    <property type="entry name" value="AP2/ERF_dom_sf"/>
</dbReference>
<feature type="compositionally biased region" description="Low complexity" evidence="6">
    <location>
        <begin position="71"/>
        <end position="84"/>
    </location>
</feature>
<evidence type="ECO:0000256" key="6">
    <source>
        <dbReference type="SAM" id="MobiDB-lite"/>
    </source>
</evidence>
<feature type="region of interest" description="Disordered" evidence="6">
    <location>
        <begin position="66"/>
        <end position="88"/>
    </location>
</feature>
<dbReference type="SMART" id="SM00380">
    <property type="entry name" value="AP2"/>
    <property type="match status" value="1"/>
</dbReference>
<dbReference type="GeneID" id="110783459"/>
<dbReference type="PRINTS" id="PR00367">
    <property type="entry name" value="ETHRSPELEMNT"/>
</dbReference>
<dbReference type="OrthoDB" id="1917565at2759"/>
<gene>
    <name evidence="9" type="primary">LOC110783459</name>
</gene>
<accession>A0A9R0JQL4</accession>
<dbReference type="CDD" id="cd00018">
    <property type="entry name" value="AP2"/>
    <property type="match status" value="1"/>
</dbReference>
<dbReference type="PANTHER" id="PTHR31194">
    <property type="entry name" value="SHN SHINE , DNA BINDING / TRANSCRIPTION FACTOR"/>
    <property type="match status" value="1"/>
</dbReference>
<protein>
    <submittedName>
        <fullName evidence="9">Ethylene-responsive transcription factor ERF118</fullName>
    </submittedName>
</protein>
<dbReference type="GO" id="GO:0003700">
    <property type="term" value="F:DNA-binding transcription factor activity"/>
    <property type="evidence" value="ECO:0007669"/>
    <property type="project" value="InterPro"/>
</dbReference>
<feature type="domain" description="AP2/ERF" evidence="7">
    <location>
        <begin position="84"/>
        <end position="143"/>
    </location>
</feature>
<name>A0A9R0JQL4_SPIOL</name>
<sequence>MTDLQSFFYSKPKFVGNKTLRKVRVICHDPDLTDSSSDEENASKRKRPSGSKQIIQEINLPFRGLSETVAKPSKPSTKKPSSSKYRGVRQRKWGKWAAEIRDPIQGTRVWLGTYNTAEEASMAYEQRRLEYQTLVAEKSLKASCSATTKQSQNLAVSEDSESVISHSSPASVVEIDTSASQMNPRNSNDVGIDMGKTDYVSSINNEGNRQFVVESVNDVKESDYVPVMSIEEEFQRSEIGEGFDLQMELNASFMFNDFGDMFPKLDSFDDFEVCGFDSLVPSDLPEFEFDFDLSKEDFSSWIEEPRTVAAQPLNFVASN</sequence>
<dbReference type="Proteomes" id="UP000813463">
    <property type="component" value="Chromosome 3"/>
</dbReference>
<dbReference type="GO" id="GO:0003677">
    <property type="term" value="F:DNA binding"/>
    <property type="evidence" value="ECO:0007669"/>
    <property type="project" value="UniProtKB-KW"/>
</dbReference>
<evidence type="ECO:0000256" key="4">
    <source>
        <dbReference type="ARBA" id="ARBA00023163"/>
    </source>
</evidence>
<dbReference type="AlphaFoldDB" id="A0A9R0JQL4"/>
<evidence type="ECO:0000313" key="9">
    <source>
        <dbReference type="RefSeq" id="XP_021843490.1"/>
    </source>
</evidence>
<dbReference type="PROSITE" id="PS51032">
    <property type="entry name" value="AP2_ERF"/>
    <property type="match status" value="1"/>
</dbReference>
<dbReference type="SUPFAM" id="SSF54171">
    <property type="entry name" value="DNA-binding domain"/>
    <property type="match status" value="1"/>
</dbReference>
<reference evidence="9" key="2">
    <citation type="submission" date="2025-08" db="UniProtKB">
        <authorList>
            <consortium name="RefSeq"/>
        </authorList>
    </citation>
    <scope>IDENTIFICATION</scope>
    <source>
        <tissue evidence="9">Leaf</tissue>
    </source>
</reference>
<dbReference type="InterPro" id="IPR050913">
    <property type="entry name" value="AP2/ERF_ERF"/>
</dbReference>
<evidence type="ECO:0000256" key="3">
    <source>
        <dbReference type="ARBA" id="ARBA00023125"/>
    </source>
</evidence>
<evidence type="ECO:0000313" key="8">
    <source>
        <dbReference type="Proteomes" id="UP000813463"/>
    </source>
</evidence>
<proteinExistence type="predicted"/>
<evidence type="ECO:0000256" key="2">
    <source>
        <dbReference type="ARBA" id="ARBA00023015"/>
    </source>
</evidence>
<keyword evidence="8" id="KW-1185">Reference proteome</keyword>